<dbReference type="PANTHER" id="PTHR30419">
    <property type="entry name" value="HTH-TYPE TRANSCRIPTIONAL REGULATOR YBHD"/>
    <property type="match status" value="1"/>
</dbReference>
<name>A0A089HI44_PAEDU</name>
<dbReference type="AlphaFoldDB" id="A0A089HI44"/>
<comment type="similarity">
    <text evidence="1">Belongs to the LysR transcriptional regulatory family.</text>
</comment>
<dbReference type="Gene3D" id="1.10.10.10">
    <property type="entry name" value="Winged helix-like DNA-binding domain superfamily/Winged helix DNA-binding domain"/>
    <property type="match status" value="1"/>
</dbReference>
<keyword evidence="7" id="KW-1185">Reference proteome</keyword>
<dbReference type="CDD" id="cd05466">
    <property type="entry name" value="PBP2_LTTR_substrate"/>
    <property type="match status" value="1"/>
</dbReference>
<dbReference type="Pfam" id="PF00126">
    <property type="entry name" value="HTH_1"/>
    <property type="match status" value="1"/>
</dbReference>
<dbReference type="STRING" id="44251.PDUR_01140"/>
<dbReference type="GO" id="GO:0005829">
    <property type="term" value="C:cytosol"/>
    <property type="evidence" value="ECO:0007669"/>
    <property type="project" value="TreeGrafter"/>
</dbReference>
<evidence type="ECO:0000256" key="2">
    <source>
        <dbReference type="ARBA" id="ARBA00023015"/>
    </source>
</evidence>
<dbReference type="GO" id="GO:0003677">
    <property type="term" value="F:DNA binding"/>
    <property type="evidence" value="ECO:0007669"/>
    <property type="project" value="UniProtKB-KW"/>
</dbReference>
<gene>
    <name evidence="6" type="ORF">PDUR_01140</name>
</gene>
<evidence type="ECO:0000259" key="5">
    <source>
        <dbReference type="PROSITE" id="PS50931"/>
    </source>
</evidence>
<dbReference type="InterPro" id="IPR050950">
    <property type="entry name" value="HTH-type_LysR_regulators"/>
</dbReference>
<dbReference type="FunFam" id="1.10.10.10:FF:000001">
    <property type="entry name" value="LysR family transcriptional regulator"/>
    <property type="match status" value="1"/>
</dbReference>
<sequence>MSLIKYEVFQKIVELGSLTRAAEALGLTQSAVSHAISSLEDEFGFVLLIRNRTGVRLTLNGERVLRHIRNLLNCDEQLKQEIDAIKGVEAGTIRIGTFSSVSINWLPGIIRSFRQEHPLIEVKLINGDYDEIEGWLKNGEIDFGFMSLPTSDSFEAIPLWMDRMVCIVPKQHPLSGCKHISYAQIEQESFIMPTKGCDQDVRRVLRTLPHQPRVQFEAGDDYAIIAMVENGLGISIISEMILSSRDHQVSMLELEAPNSRSLGIVIPSMKHASPATSKFIELTKLWVDNWRLSHEEFPLGELHP</sequence>
<keyword evidence="3" id="KW-0238">DNA-binding</keyword>
<evidence type="ECO:0000256" key="1">
    <source>
        <dbReference type="ARBA" id="ARBA00009437"/>
    </source>
</evidence>
<dbReference type="Proteomes" id="UP000029409">
    <property type="component" value="Chromosome"/>
</dbReference>
<dbReference type="KEGG" id="pdu:PDUR_01140"/>
<dbReference type="EMBL" id="CP009288">
    <property type="protein sequence ID" value="AIQ10782.1"/>
    <property type="molecule type" value="Genomic_DNA"/>
</dbReference>
<evidence type="ECO:0000256" key="3">
    <source>
        <dbReference type="ARBA" id="ARBA00023125"/>
    </source>
</evidence>
<dbReference type="InterPro" id="IPR000847">
    <property type="entry name" value="LysR_HTH_N"/>
</dbReference>
<keyword evidence="2" id="KW-0805">Transcription regulation</keyword>
<dbReference type="InterPro" id="IPR036390">
    <property type="entry name" value="WH_DNA-bd_sf"/>
</dbReference>
<dbReference type="eggNOG" id="COG0583">
    <property type="taxonomic scope" value="Bacteria"/>
</dbReference>
<dbReference type="PANTHER" id="PTHR30419:SF24">
    <property type="entry name" value="HTH-TYPE TRANSCRIPTIONAL REGULATOR CZCR"/>
    <property type="match status" value="1"/>
</dbReference>
<dbReference type="Gene3D" id="3.40.190.290">
    <property type="match status" value="1"/>
</dbReference>
<evidence type="ECO:0000313" key="7">
    <source>
        <dbReference type="Proteomes" id="UP000029409"/>
    </source>
</evidence>
<proteinExistence type="inferred from homology"/>
<dbReference type="OrthoDB" id="63123at2"/>
<dbReference type="InterPro" id="IPR005119">
    <property type="entry name" value="LysR_subst-bd"/>
</dbReference>
<dbReference type="PROSITE" id="PS50931">
    <property type="entry name" value="HTH_LYSR"/>
    <property type="match status" value="1"/>
</dbReference>
<organism evidence="6 7">
    <name type="scientific">Paenibacillus durus</name>
    <name type="common">Paenibacillus azotofixans</name>
    <dbReference type="NCBI Taxonomy" id="44251"/>
    <lineage>
        <taxon>Bacteria</taxon>
        <taxon>Bacillati</taxon>
        <taxon>Bacillota</taxon>
        <taxon>Bacilli</taxon>
        <taxon>Bacillales</taxon>
        <taxon>Paenibacillaceae</taxon>
        <taxon>Paenibacillus</taxon>
    </lineage>
</organism>
<evidence type="ECO:0000256" key="4">
    <source>
        <dbReference type="ARBA" id="ARBA00023163"/>
    </source>
</evidence>
<dbReference type="SUPFAM" id="SSF46785">
    <property type="entry name" value="Winged helix' DNA-binding domain"/>
    <property type="match status" value="1"/>
</dbReference>
<evidence type="ECO:0000313" key="6">
    <source>
        <dbReference type="EMBL" id="AIQ10782.1"/>
    </source>
</evidence>
<keyword evidence="4" id="KW-0804">Transcription</keyword>
<protein>
    <submittedName>
        <fullName evidence="6">LysR family transcriptional regulator</fullName>
    </submittedName>
</protein>
<accession>A0A089HI44</accession>
<dbReference type="GO" id="GO:0003700">
    <property type="term" value="F:DNA-binding transcription factor activity"/>
    <property type="evidence" value="ECO:0007669"/>
    <property type="project" value="InterPro"/>
</dbReference>
<dbReference type="SUPFAM" id="SSF53850">
    <property type="entry name" value="Periplasmic binding protein-like II"/>
    <property type="match status" value="1"/>
</dbReference>
<dbReference type="Pfam" id="PF03466">
    <property type="entry name" value="LysR_substrate"/>
    <property type="match status" value="1"/>
</dbReference>
<reference evidence="6 7" key="1">
    <citation type="submission" date="2014-08" db="EMBL/GenBank/DDBJ databases">
        <title>Comparative genomics of the Paenibacillus odorifer group.</title>
        <authorList>
            <person name="den Bakker H.C."/>
            <person name="Tsai Y.-C."/>
            <person name="Martin N."/>
            <person name="Korlach J."/>
            <person name="Wiedmann M."/>
        </authorList>
    </citation>
    <scope>NUCLEOTIDE SEQUENCE [LARGE SCALE GENOMIC DNA]</scope>
    <source>
        <strain evidence="6 7">DSM 1735</strain>
    </source>
</reference>
<feature type="domain" description="HTH lysR-type" evidence="5">
    <location>
        <begin position="1"/>
        <end position="58"/>
    </location>
</feature>
<dbReference type="PRINTS" id="PR00039">
    <property type="entry name" value="HTHLYSR"/>
</dbReference>
<dbReference type="InterPro" id="IPR036388">
    <property type="entry name" value="WH-like_DNA-bd_sf"/>
</dbReference>
<dbReference type="RefSeq" id="WP_042204705.1">
    <property type="nucleotide sequence ID" value="NZ_CP009288.1"/>
</dbReference>